<comment type="caution">
    <text evidence="3">The sequence shown here is derived from an EMBL/GenBank/DDBJ whole genome shotgun (WGS) entry which is preliminary data.</text>
</comment>
<dbReference type="CDD" id="cd00293">
    <property type="entry name" value="USP-like"/>
    <property type="match status" value="1"/>
</dbReference>
<evidence type="ECO:0000313" key="3">
    <source>
        <dbReference type="EMBL" id="GGP01007.1"/>
    </source>
</evidence>
<organism evidence="3 4">
    <name type="scientific">Nonomuraea glycinis</name>
    <dbReference type="NCBI Taxonomy" id="2047744"/>
    <lineage>
        <taxon>Bacteria</taxon>
        <taxon>Bacillati</taxon>
        <taxon>Actinomycetota</taxon>
        <taxon>Actinomycetes</taxon>
        <taxon>Streptosporangiales</taxon>
        <taxon>Streptosporangiaceae</taxon>
        <taxon>Nonomuraea</taxon>
    </lineage>
</organism>
<dbReference type="EMBL" id="BMNK01000001">
    <property type="protein sequence ID" value="GGP01007.1"/>
    <property type="molecule type" value="Genomic_DNA"/>
</dbReference>
<evidence type="ECO:0000256" key="1">
    <source>
        <dbReference type="ARBA" id="ARBA00008791"/>
    </source>
</evidence>
<dbReference type="PANTHER" id="PTHR46268">
    <property type="entry name" value="STRESS RESPONSE PROTEIN NHAX"/>
    <property type="match status" value="1"/>
</dbReference>
<dbReference type="Pfam" id="PF00582">
    <property type="entry name" value="Usp"/>
    <property type="match status" value="1"/>
</dbReference>
<evidence type="ECO:0000313" key="4">
    <source>
        <dbReference type="Proteomes" id="UP000660745"/>
    </source>
</evidence>
<comment type="similarity">
    <text evidence="1">Belongs to the universal stress protein A family.</text>
</comment>
<proteinExistence type="inferred from homology"/>
<protein>
    <recommendedName>
        <fullName evidence="2">UspA domain-containing protein</fullName>
    </recommendedName>
</protein>
<dbReference type="Proteomes" id="UP000660745">
    <property type="component" value="Unassembled WGS sequence"/>
</dbReference>
<dbReference type="InterPro" id="IPR006015">
    <property type="entry name" value="Universal_stress_UspA"/>
</dbReference>
<dbReference type="InterPro" id="IPR006016">
    <property type="entry name" value="UspA"/>
</dbReference>
<reference evidence="3" key="2">
    <citation type="submission" date="2020-09" db="EMBL/GenBank/DDBJ databases">
        <authorList>
            <person name="Sun Q."/>
            <person name="Zhou Y."/>
        </authorList>
    </citation>
    <scope>NUCLEOTIDE SEQUENCE</scope>
    <source>
        <strain evidence="3">CGMCC 4.7430</strain>
    </source>
</reference>
<gene>
    <name evidence="3" type="ORF">GCM10012278_03130</name>
</gene>
<dbReference type="PANTHER" id="PTHR46268:SF15">
    <property type="entry name" value="UNIVERSAL STRESS PROTEIN HP_0031"/>
    <property type="match status" value="1"/>
</dbReference>
<dbReference type="SUPFAM" id="SSF52402">
    <property type="entry name" value="Adenine nucleotide alpha hydrolases-like"/>
    <property type="match status" value="1"/>
</dbReference>
<reference evidence="3" key="1">
    <citation type="journal article" date="2014" name="Int. J. Syst. Evol. Microbiol.">
        <title>Complete genome sequence of Corynebacterium casei LMG S-19264T (=DSM 44701T), isolated from a smear-ripened cheese.</title>
        <authorList>
            <consortium name="US DOE Joint Genome Institute (JGI-PGF)"/>
            <person name="Walter F."/>
            <person name="Albersmeier A."/>
            <person name="Kalinowski J."/>
            <person name="Ruckert C."/>
        </authorList>
    </citation>
    <scope>NUCLEOTIDE SEQUENCE</scope>
    <source>
        <strain evidence="3">CGMCC 4.7430</strain>
    </source>
</reference>
<accession>A0A918E2T8</accession>
<dbReference type="AlphaFoldDB" id="A0A918E2T8"/>
<dbReference type="RefSeq" id="WP_189136635.1">
    <property type="nucleotide sequence ID" value="NZ_BMNK01000001.1"/>
</dbReference>
<dbReference type="PRINTS" id="PR01438">
    <property type="entry name" value="UNVRSLSTRESS"/>
</dbReference>
<keyword evidence="4" id="KW-1185">Reference proteome</keyword>
<dbReference type="Gene3D" id="3.40.50.620">
    <property type="entry name" value="HUPs"/>
    <property type="match status" value="1"/>
</dbReference>
<name>A0A918E2T8_9ACTN</name>
<evidence type="ECO:0000259" key="2">
    <source>
        <dbReference type="Pfam" id="PF00582"/>
    </source>
</evidence>
<dbReference type="InterPro" id="IPR014729">
    <property type="entry name" value="Rossmann-like_a/b/a_fold"/>
</dbReference>
<feature type="domain" description="UspA" evidence="2">
    <location>
        <begin position="5"/>
        <end position="137"/>
    </location>
</feature>
<sequence length="142" mass="15811">MPLLVVGYDRHPAAQSALRTAAELADRLRARLLVLHVVDLEDYPIDPDAADWEAWAERAVSAERASAEALLAAHRLPWSFQVDHGEPGRRLLELAARHDALMIVIGVVRHEWGAHLLTGSVAKQLTRHTDRPVLLVPEQHPL</sequence>